<dbReference type="EMBL" id="KV454429">
    <property type="protein sequence ID" value="ODQ80748.1"/>
    <property type="molecule type" value="Genomic_DNA"/>
</dbReference>
<sequence length="147" mass="16834">MLQPIYALSDLQFIGSRTLRAWFRGGSPNGQGNFAVVDVRESDFIGGHIKGCLHYPAGRFMETILELQEKLKAYDDVVFHCALSQVRGPSSSLKFLRSLNELPPLERAGFEHLNVWVLKGGFTEWQAEFGEDKEVTEDYQKDLWEFY</sequence>
<protein>
    <recommendedName>
        <fullName evidence="1">Rhodanese domain-containing protein</fullName>
    </recommendedName>
</protein>
<dbReference type="Proteomes" id="UP000094336">
    <property type="component" value="Unassembled WGS sequence"/>
</dbReference>
<dbReference type="PROSITE" id="PS50206">
    <property type="entry name" value="RHODANESE_3"/>
    <property type="match status" value="1"/>
</dbReference>
<dbReference type="PANTHER" id="PTHR10828:SF38">
    <property type="entry name" value="ARSENICAL-RESISTANCE PROTEIN 2-RELATED"/>
    <property type="match status" value="1"/>
</dbReference>
<dbReference type="SUPFAM" id="SSF52821">
    <property type="entry name" value="Rhodanese/Cell cycle control phosphatase"/>
    <property type="match status" value="1"/>
</dbReference>
<dbReference type="RefSeq" id="XP_018986076.1">
    <property type="nucleotide sequence ID" value="XM_019131695.1"/>
</dbReference>
<dbReference type="Gene3D" id="3.40.250.10">
    <property type="entry name" value="Rhodanese-like domain"/>
    <property type="match status" value="1"/>
</dbReference>
<dbReference type="GO" id="GO:0004792">
    <property type="term" value="F:thiosulfate-cyanide sulfurtransferase activity"/>
    <property type="evidence" value="ECO:0007669"/>
    <property type="project" value="EnsemblFungi"/>
</dbReference>
<dbReference type="AlphaFoldDB" id="A0A1E3QSX6"/>
<dbReference type="STRING" id="984486.A0A1E3QSX6"/>
<name>A0A1E3QSX6_9ASCO</name>
<proteinExistence type="predicted"/>
<accession>A0A1E3QSX6</accession>
<reference evidence="3" key="1">
    <citation type="submission" date="2016-05" db="EMBL/GenBank/DDBJ databases">
        <title>Comparative genomics of biotechnologically important yeasts.</title>
        <authorList>
            <consortium name="DOE Joint Genome Institute"/>
            <person name="Riley R."/>
            <person name="Haridas S."/>
            <person name="Wolfe K.H."/>
            <person name="Lopes M.R."/>
            <person name="Hittinger C.T."/>
            <person name="Goker M."/>
            <person name="Salamov A."/>
            <person name="Wisecaver J."/>
            <person name="Long T.M."/>
            <person name="Aerts A.L."/>
            <person name="Barry K."/>
            <person name="Choi C."/>
            <person name="Clum A."/>
            <person name="Coughlan A.Y."/>
            <person name="Deshpande S."/>
            <person name="Douglass A.P."/>
            <person name="Hanson S.J."/>
            <person name="Klenk H.-P."/>
            <person name="Labutti K."/>
            <person name="Lapidus A."/>
            <person name="Lindquist E."/>
            <person name="Lipzen A."/>
            <person name="Meier-Kolthoff J.P."/>
            <person name="Ohm R.A."/>
            <person name="Otillar R.P."/>
            <person name="Pangilinan J."/>
            <person name="Peng Y."/>
            <person name="Rokas A."/>
            <person name="Rosa C.A."/>
            <person name="Scheuner C."/>
            <person name="Sibirny A.A."/>
            <person name="Slot J.C."/>
            <person name="Stielow J.B."/>
            <person name="Sun H."/>
            <person name="Kurtzman C.P."/>
            <person name="Blackwell M."/>
            <person name="Grigoriev I.V."/>
            <person name="Jeffries T.W."/>
        </authorList>
    </citation>
    <scope>NUCLEOTIDE SEQUENCE [LARGE SCALE GENOMIC DNA]</scope>
    <source>
        <strain evidence="3">NRRL Y-12698</strain>
    </source>
</reference>
<dbReference type="GeneID" id="30149548"/>
<dbReference type="GO" id="GO:0005737">
    <property type="term" value="C:cytoplasm"/>
    <property type="evidence" value="ECO:0007669"/>
    <property type="project" value="TreeGrafter"/>
</dbReference>
<gene>
    <name evidence="2" type="ORF">BABINDRAFT_34996</name>
</gene>
<dbReference type="OrthoDB" id="102559at2759"/>
<dbReference type="SMART" id="SM00450">
    <property type="entry name" value="RHOD"/>
    <property type="match status" value="1"/>
</dbReference>
<organism evidence="2 3">
    <name type="scientific">Babjeviella inositovora NRRL Y-12698</name>
    <dbReference type="NCBI Taxonomy" id="984486"/>
    <lineage>
        <taxon>Eukaryota</taxon>
        <taxon>Fungi</taxon>
        <taxon>Dikarya</taxon>
        <taxon>Ascomycota</taxon>
        <taxon>Saccharomycotina</taxon>
        <taxon>Pichiomycetes</taxon>
        <taxon>Serinales incertae sedis</taxon>
        <taxon>Babjeviella</taxon>
    </lineage>
</organism>
<dbReference type="GO" id="GO:0004725">
    <property type="term" value="F:protein tyrosine phosphatase activity"/>
    <property type="evidence" value="ECO:0007669"/>
    <property type="project" value="TreeGrafter"/>
</dbReference>
<dbReference type="InterPro" id="IPR001763">
    <property type="entry name" value="Rhodanese-like_dom"/>
</dbReference>
<dbReference type="PANTHER" id="PTHR10828">
    <property type="entry name" value="M-PHASE INDUCER PHOSPHATASE DUAL SPECIFICITY PHOSPHATASE CDC25"/>
    <property type="match status" value="1"/>
</dbReference>
<evidence type="ECO:0000313" key="3">
    <source>
        <dbReference type="Proteomes" id="UP000094336"/>
    </source>
</evidence>
<feature type="domain" description="Rhodanese" evidence="1">
    <location>
        <begin position="30"/>
        <end position="134"/>
    </location>
</feature>
<dbReference type="Pfam" id="PF00581">
    <property type="entry name" value="Rhodanese"/>
    <property type="match status" value="1"/>
</dbReference>
<dbReference type="InterPro" id="IPR036873">
    <property type="entry name" value="Rhodanese-like_dom_sf"/>
</dbReference>
<evidence type="ECO:0000313" key="2">
    <source>
        <dbReference type="EMBL" id="ODQ80748.1"/>
    </source>
</evidence>
<evidence type="ECO:0000259" key="1">
    <source>
        <dbReference type="PROSITE" id="PS50206"/>
    </source>
</evidence>
<keyword evidence="3" id="KW-1185">Reference proteome</keyword>
<dbReference type="GO" id="GO:0005634">
    <property type="term" value="C:nucleus"/>
    <property type="evidence" value="ECO:0007669"/>
    <property type="project" value="TreeGrafter"/>
</dbReference>